<feature type="region of interest" description="Disordered" evidence="1">
    <location>
        <begin position="87"/>
        <end position="112"/>
    </location>
</feature>
<protein>
    <submittedName>
        <fullName evidence="2">Uncharacterized protein</fullName>
    </submittedName>
</protein>
<gene>
    <name evidence="2" type="ORF">EYC80_002331</name>
</gene>
<name>A0A5N6K3N7_MONLA</name>
<dbReference type="EMBL" id="VIGI01000008">
    <property type="protein sequence ID" value="KAB8296923.1"/>
    <property type="molecule type" value="Genomic_DNA"/>
</dbReference>
<evidence type="ECO:0000256" key="1">
    <source>
        <dbReference type="SAM" id="MobiDB-lite"/>
    </source>
</evidence>
<comment type="caution">
    <text evidence="2">The sequence shown here is derived from an EMBL/GenBank/DDBJ whole genome shotgun (WGS) entry which is preliminary data.</text>
</comment>
<sequence length="157" mass="17552">MVASLESSRPIMAPSVSSKSNRLSTCSQAISIATTDSAREEIIAIEEGFDKLHNKKLESQRCDLTTEKRDNMGKLALGAKLERALGRRMGSQDAVMRKKSPSQSSVDSPTSTLNEKAQLRRYGCYDRGIIIVLRVFIRTIMGIHWRFVVSSLLRHLN</sequence>
<proteinExistence type="predicted"/>
<feature type="compositionally biased region" description="Low complexity" evidence="1">
    <location>
        <begin position="101"/>
        <end position="112"/>
    </location>
</feature>
<evidence type="ECO:0000313" key="2">
    <source>
        <dbReference type="EMBL" id="KAB8296923.1"/>
    </source>
</evidence>
<dbReference type="Proteomes" id="UP000326757">
    <property type="component" value="Unassembled WGS sequence"/>
</dbReference>
<keyword evidence="3" id="KW-1185">Reference proteome</keyword>
<organism evidence="2 3">
    <name type="scientific">Monilinia laxa</name>
    <name type="common">Brown rot fungus</name>
    <name type="synonym">Sclerotinia laxa</name>
    <dbReference type="NCBI Taxonomy" id="61186"/>
    <lineage>
        <taxon>Eukaryota</taxon>
        <taxon>Fungi</taxon>
        <taxon>Dikarya</taxon>
        <taxon>Ascomycota</taxon>
        <taxon>Pezizomycotina</taxon>
        <taxon>Leotiomycetes</taxon>
        <taxon>Helotiales</taxon>
        <taxon>Sclerotiniaceae</taxon>
        <taxon>Monilinia</taxon>
    </lineage>
</organism>
<evidence type="ECO:0000313" key="3">
    <source>
        <dbReference type="Proteomes" id="UP000326757"/>
    </source>
</evidence>
<accession>A0A5N6K3N7</accession>
<dbReference type="OrthoDB" id="5399555at2759"/>
<feature type="region of interest" description="Disordered" evidence="1">
    <location>
        <begin position="1"/>
        <end position="20"/>
    </location>
</feature>
<reference evidence="2 3" key="1">
    <citation type="submission" date="2019-06" db="EMBL/GenBank/DDBJ databases">
        <title>Genome Sequence of the Brown Rot Fungal Pathogen Monilinia laxa.</title>
        <authorList>
            <person name="De Miccolis Angelini R.M."/>
            <person name="Landi L."/>
            <person name="Abate D."/>
            <person name="Pollastro S."/>
            <person name="Romanazzi G."/>
            <person name="Faretra F."/>
        </authorList>
    </citation>
    <scope>NUCLEOTIDE SEQUENCE [LARGE SCALE GENOMIC DNA]</scope>
    <source>
        <strain evidence="2 3">Mlax316</strain>
    </source>
</reference>
<dbReference type="AlphaFoldDB" id="A0A5N6K3N7"/>